<dbReference type="InterPro" id="IPR000868">
    <property type="entry name" value="Isochorismatase-like_dom"/>
</dbReference>
<keyword evidence="4" id="KW-1185">Reference proteome</keyword>
<evidence type="ECO:0000256" key="1">
    <source>
        <dbReference type="ARBA" id="ARBA00022801"/>
    </source>
</evidence>
<dbReference type="PANTHER" id="PTHR43540">
    <property type="entry name" value="PEROXYUREIDOACRYLATE/UREIDOACRYLATE AMIDOHYDROLASE-RELATED"/>
    <property type="match status" value="1"/>
</dbReference>
<dbReference type="Proteomes" id="UP000295678">
    <property type="component" value="Unassembled WGS sequence"/>
</dbReference>
<dbReference type="Gene3D" id="3.40.50.850">
    <property type="entry name" value="Isochorismatase-like"/>
    <property type="match status" value="1"/>
</dbReference>
<dbReference type="Pfam" id="PF00857">
    <property type="entry name" value="Isochorismatase"/>
    <property type="match status" value="1"/>
</dbReference>
<reference evidence="3 4" key="1">
    <citation type="submission" date="2019-03" db="EMBL/GenBank/DDBJ databases">
        <title>Genomic Encyclopedia of Type Strains, Phase IV (KMG-IV): sequencing the most valuable type-strain genomes for metagenomic binning, comparative biology and taxonomic classification.</title>
        <authorList>
            <person name="Goeker M."/>
        </authorList>
    </citation>
    <scope>NUCLEOTIDE SEQUENCE [LARGE SCALE GENOMIC DNA]</scope>
    <source>
        <strain evidence="3 4">DSM 19345</strain>
    </source>
</reference>
<name>A0A4R3ML80_9HYPH</name>
<gene>
    <name evidence="3" type="ORF">EDC22_10140</name>
</gene>
<dbReference type="EMBL" id="SMAK01000001">
    <property type="protein sequence ID" value="TCT13180.1"/>
    <property type="molecule type" value="Genomic_DNA"/>
</dbReference>
<dbReference type="GO" id="GO:0016787">
    <property type="term" value="F:hydrolase activity"/>
    <property type="evidence" value="ECO:0007669"/>
    <property type="project" value="UniProtKB-KW"/>
</dbReference>
<accession>A0A4R3ML80</accession>
<evidence type="ECO:0000313" key="3">
    <source>
        <dbReference type="EMBL" id="TCT13180.1"/>
    </source>
</evidence>
<protein>
    <submittedName>
        <fullName evidence="3">Nicotinamidase-related amidase</fullName>
    </submittedName>
</protein>
<evidence type="ECO:0000259" key="2">
    <source>
        <dbReference type="Pfam" id="PF00857"/>
    </source>
</evidence>
<dbReference type="PANTHER" id="PTHR43540:SF15">
    <property type="entry name" value="BLR5631 PROTEIN"/>
    <property type="match status" value="1"/>
</dbReference>
<proteinExistence type="predicted"/>
<dbReference type="AlphaFoldDB" id="A0A4R3ML80"/>
<organism evidence="3 4">
    <name type="scientific">Tepidamorphus gemmatus</name>
    <dbReference type="NCBI Taxonomy" id="747076"/>
    <lineage>
        <taxon>Bacteria</taxon>
        <taxon>Pseudomonadati</taxon>
        <taxon>Pseudomonadota</taxon>
        <taxon>Alphaproteobacteria</taxon>
        <taxon>Hyphomicrobiales</taxon>
        <taxon>Tepidamorphaceae</taxon>
        <taxon>Tepidamorphus</taxon>
    </lineage>
</organism>
<evidence type="ECO:0000313" key="4">
    <source>
        <dbReference type="Proteomes" id="UP000295678"/>
    </source>
</evidence>
<dbReference type="SUPFAM" id="SSF52499">
    <property type="entry name" value="Isochorismatase-like hydrolases"/>
    <property type="match status" value="1"/>
</dbReference>
<feature type="domain" description="Isochorismatase-like" evidence="2">
    <location>
        <begin position="17"/>
        <end position="159"/>
    </location>
</feature>
<keyword evidence="1" id="KW-0378">Hydrolase</keyword>
<dbReference type="RefSeq" id="WP_165926733.1">
    <property type="nucleotide sequence ID" value="NZ_SMAK01000001.1"/>
</dbReference>
<dbReference type="InterPro" id="IPR050272">
    <property type="entry name" value="Isochorismatase-like_hydrls"/>
</dbReference>
<comment type="caution">
    <text evidence="3">The sequence shown here is derived from an EMBL/GenBank/DDBJ whole genome shotgun (WGS) entry which is preliminary data.</text>
</comment>
<sequence length="197" mass="22227">MSVIRFPRVSDDFGTPLFLFVDLQREYVVDGRAHALRHRQPWTGNCMRLLEFARKRGFPIAHFRLLKREPFFNRATPFAEWIEEFRPWPHEMVFERSQPSCYANESFAALLESLSRPDFVLAGLTCETNCLATLFDAHHRGHRALLVADASASRGLGEQSEGQVHDVATAIAGLLCEVATTAEIVARFAGRKPSLAV</sequence>
<dbReference type="InterPro" id="IPR036380">
    <property type="entry name" value="Isochorismatase-like_sf"/>
</dbReference>